<keyword evidence="3" id="KW-1185">Reference proteome</keyword>
<feature type="region of interest" description="Disordered" evidence="1">
    <location>
        <begin position="1"/>
        <end position="95"/>
    </location>
</feature>
<dbReference type="OrthoDB" id="5104026at2759"/>
<reference evidence="2 3" key="1">
    <citation type="submission" date="2017-06" db="EMBL/GenBank/DDBJ databases">
        <title>Comparative genomic analysis of Ambrosia Fusariam Clade fungi.</title>
        <authorList>
            <person name="Stajich J.E."/>
            <person name="Carrillo J."/>
            <person name="Kijimoto T."/>
            <person name="Eskalen A."/>
            <person name="O'Donnell K."/>
            <person name="Kasson M."/>
        </authorList>
    </citation>
    <scope>NUCLEOTIDE SEQUENCE [LARGE SCALE GENOMIC DNA]</scope>
    <source>
        <strain evidence="2">UCR3666</strain>
    </source>
</reference>
<organism evidence="2 3">
    <name type="scientific">Fusarium kuroshium</name>
    <dbReference type="NCBI Taxonomy" id="2010991"/>
    <lineage>
        <taxon>Eukaryota</taxon>
        <taxon>Fungi</taxon>
        <taxon>Dikarya</taxon>
        <taxon>Ascomycota</taxon>
        <taxon>Pezizomycotina</taxon>
        <taxon>Sordariomycetes</taxon>
        <taxon>Hypocreomycetidae</taxon>
        <taxon>Hypocreales</taxon>
        <taxon>Nectriaceae</taxon>
        <taxon>Fusarium</taxon>
        <taxon>Fusarium solani species complex</taxon>
    </lineage>
</organism>
<evidence type="ECO:0000313" key="3">
    <source>
        <dbReference type="Proteomes" id="UP000277212"/>
    </source>
</evidence>
<dbReference type="Proteomes" id="UP000277212">
    <property type="component" value="Unassembled WGS sequence"/>
</dbReference>
<evidence type="ECO:0000313" key="2">
    <source>
        <dbReference type="EMBL" id="RMJ18009.1"/>
    </source>
</evidence>
<comment type="caution">
    <text evidence="2">The sequence shown here is derived from an EMBL/GenBank/DDBJ whole genome shotgun (WGS) entry which is preliminary data.</text>
</comment>
<dbReference type="EMBL" id="NKUJ01000024">
    <property type="protein sequence ID" value="RMJ18009.1"/>
    <property type="molecule type" value="Genomic_DNA"/>
</dbReference>
<protein>
    <submittedName>
        <fullName evidence="2">Uncharacterized protein</fullName>
    </submittedName>
</protein>
<proteinExistence type="predicted"/>
<evidence type="ECO:0000256" key="1">
    <source>
        <dbReference type="SAM" id="MobiDB-lite"/>
    </source>
</evidence>
<accession>A0A3M2SKB4</accession>
<feature type="compositionally biased region" description="Basic and acidic residues" evidence="1">
    <location>
        <begin position="20"/>
        <end position="36"/>
    </location>
</feature>
<sequence>MSDFSIRETIEFDDATPLAEHVDDAIDSDNRTDAGSDHTPSPDNDDDDSFGEDFDHHNFSSQSVSPDDANVESLPAESESESDSRTETHVSPSPKISRLSQLFTNFADEFLDIVEEDAQAAVIAAAKAQNTDLGKMVNKHDHEIGRLTDEFYDHVSSHDEGAKAESEKVRSEMKSLKRSIKNRDLNHTAFQEEVGDRFASLEQSVVDRLLLLEKITSSRMTRLEKSINARFASLEKSMNDRLTELEERID</sequence>
<dbReference type="AlphaFoldDB" id="A0A3M2SKB4"/>
<name>A0A3M2SKB4_9HYPO</name>
<feature type="compositionally biased region" description="Basic and acidic residues" evidence="1">
    <location>
        <begin position="1"/>
        <end position="10"/>
    </location>
</feature>
<feature type="compositionally biased region" description="Acidic residues" evidence="1">
    <location>
        <begin position="43"/>
        <end position="52"/>
    </location>
</feature>
<gene>
    <name evidence="2" type="ORF">CDV36_002295</name>
</gene>